<dbReference type="Proteomes" id="UP000001410">
    <property type="component" value="Chromosome"/>
</dbReference>
<gene>
    <name evidence="1" type="ordered locus">c5044</name>
</gene>
<dbReference type="EMBL" id="AE014075">
    <property type="protein sequence ID" value="AAN83470.1"/>
    <property type="molecule type" value="Genomic_DNA"/>
</dbReference>
<organism evidence="1 2">
    <name type="scientific">Escherichia coli O6:H1 (strain CFT073 / ATCC 700928 / UPEC)</name>
    <dbReference type="NCBI Taxonomy" id="199310"/>
    <lineage>
        <taxon>Bacteria</taxon>
        <taxon>Pseudomonadati</taxon>
        <taxon>Pseudomonadota</taxon>
        <taxon>Gammaproteobacteria</taxon>
        <taxon>Enterobacterales</taxon>
        <taxon>Enterobacteriaceae</taxon>
        <taxon>Escherichia</taxon>
    </lineage>
</organism>
<dbReference type="HOGENOM" id="CLU_3270088_0_0_6"/>
<evidence type="ECO:0000313" key="2">
    <source>
        <dbReference type="Proteomes" id="UP000001410"/>
    </source>
</evidence>
<keyword evidence="2" id="KW-1185">Reference proteome</keyword>
<reference evidence="1 2" key="1">
    <citation type="journal article" date="2002" name="Proc. Natl. Acad. Sci. U.S.A.">
        <title>Extensive mosaic structure revealed by the complete genome sequence of uropathogenic Escherichia coli.</title>
        <authorList>
            <person name="Welch R.A."/>
            <person name="Burland V."/>
            <person name="Plunkett G.III."/>
            <person name="Redford P."/>
            <person name="Roesch P."/>
            <person name="Rasko D."/>
            <person name="Buckles E.L."/>
            <person name="Liou S.R."/>
            <person name="Boutin A."/>
            <person name="Hackett J."/>
            <person name="Stroud D."/>
            <person name="Mayhew G.F."/>
            <person name="Rose D.J."/>
            <person name="Zhou S."/>
            <person name="Schwartz D.C."/>
            <person name="Perna N.T."/>
            <person name="Mobley H.L."/>
            <person name="Donnenberg M.S."/>
            <person name="Blattner F.R."/>
        </authorList>
    </citation>
    <scope>NUCLEOTIDE SEQUENCE [LARGE SCALE GENOMIC DNA]</scope>
    <source>
        <strain evidence="2">CFT073 / ATCC 700928 / UPEC</strain>
    </source>
</reference>
<protein>
    <submittedName>
        <fullName evidence="1">Uncharacterized protein</fullName>
    </submittedName>
</protein>
<dbReference type="STRING" id="199310.c5044"/>
<accession>A0A0H2VEQ6</accession>
<evidence type="ECO:0000313" key="1">
    <source>
        <dbReference type="EMBL" id="AAN83470.1"/>
    </source>
</evidence>
<proteinExistence type="predicted"/>
<dbReference type="KEGG" id="ecc:c5044"/>
<dbReference type="AlphaFoldDB" id="A0A0H2VEQ6"/>
<name>A0A0H2VEQ6_ECOL6</name>
<sequence>MVYRTGIPNVIMLFLCDKSADNPSFPPRLALWSDGFFNKRTIISFNLLTI</sequence>